<accession>A0A4R9M4Q3</accession>
<comment type="caution">
    <text evidence="2">The sequence shown here is derived from an EMBL/GenBank/DDBJ whole genome shotgun (WGS) entry which is preliminary data.</text>
</comment>
<dbReference type="RefSeq" id="WP_135758850.1">
    <property type="nucleotide sequence ID" value="NZ_RQHW01000007.1"/>
</dbReference>
<evidence type="ECO:0000313" key="2">
    <source>
        <dbReference type="EMBL" id="TGN20815.1"/>
    </source>
</evidence>
<feature type="compositionally biased region" description="Polar residues" evidence="1">
    <location>
        <begin position="1"/>
        <end position="12"/>
    </location>
</feature>
<dbReference type="EMBL" id="RQHW01000007">
    <property type="protein sequence ID" value="TGN20815.1"/>
    <property type="molecule type" value="Genomic_DNA"/>
</dbReference>
<dbReference type="OrthoDB" id="344995at2"/>
<dbReference type="Proteomes" id="UP000298058">
    <property type="component" value="Unassembled WGS sequence"/>
</dbReference>
<gene>
    <name evidence="2" type="ORF">EHS15_01900</name>
</gene>
<proteinExistence type="predicted"/>
<evidence type="ECO:0000256" key="1">
    <source>
        <dbReference type="SAM" id="MobiDB-lite"/>
    </source>
</evidence>
<protein>
    <submittedName>
        <fullName evidence="2">Uncharacterized protein</fullName>
    </submittedName>
</protein>
<name>A0A4R9M4Q3_9LEPT</name>
<keyword evidence="3" id="KW-1185">Reference proteome</keyword>
<sequence>MSTIPFTNTTGDGQVPEVNPDATTDYFLITDYNQDKSYLQSKMVEIVQMMSYETSNALQILYGGEVSDAGSGRINISEGAGIGRDLSGRPRLVSIPSLTNISMPSGYVNDTQLWVVLKYKETSASASRQHFNGTTYIYQNLDSYVGNDNIDLIFTSSNPSGNELLLGSFKMNGTTYTDLKERSSEWVTNSASLKRSIDYSKQPGEIFSIDGLVTENFVFNPSTPRTYFPAICLSTIDIYRNLNGANPSPLINQLLSVKLSYLTGKSGEVSSWSVTVSGSNITFPNNVSANAILAALAEDVVVHGGSYSNWRTVTIAGTNYAITNINLVTRVVTVTGTPATGTQTAEFYPHAVPGSSTTAREFEVSGKTIISGNDPDGYFISGLRTRGFMQGHRHRFQSATSSGSTDPRIAAFGNDIIGLFADLNVLDPISDGTNGTPRTRKTTHSPAVSGMLYKWVGAN</sequence>
<reference evidence="2" key="1">
    <citation type="journal article" date="2019" name="PLoS Negl. Trop. Dis.">
        <title>Revisiting the worldwide diversity of Leptospira species in the environment.</title>
        <authorList>
            <person name="Vincent A.T."/>
            <person name="Schiettekatte O."/>
            <person name="Bourhy P."/>
            <person name="Veyrier F.J."/>
            <person name="Picardeau M."/>
        </authorList>
    </citation>
    <scope>NUCLEOTIDE SEQUENCE [LARGE SCALE GENOMIC DNA]</scope>
    <source>
        <strain evidence="2">201300427</strain>
    </source>
</reference>
<evidence type="ECO:0000313" key="3">
    <source>
        <dbReference type="Proteomes" id="UP000298058"/>
    </source>
</evidence>
<feature type="region of interest" description="Disordered" evidence="1">
    <location>
        <begin position="1"/>
        <end position="20"/>
    </location>
</feature>
<dbReference type="AlphaFoldDB" id="A0A4R9M4Q3"/>
<organism evidence="2 3">
    <name type="scientific">Leptospira idonii</name>
    <dbReference type="NCBI Taxonomy" id="1193500"/>
    <lineage>
        <taxon>Bacteria</taxon>
        <taxon>Pseudomonadati</taxon>
        <taxon>Spirochaetota</taxon>
        <taxon>Spirochaetia</taxon>
        <taxon>Leptospirales</taxon>
        <taxon>Leptospiraceae</taxon>
        <taxon>Leptospira</taxon>
    </lineage>
</organism>